<name>A0ABR1FCD7_9ASCO</name>
<sequence>MLMSLYYLIHDYSLLLTCSLYSVSPSAGQSTAPHHKFSRMLNKLADNIRLAWQKTIQDVAELDHARSRAQTDQSLSRPPPLQVPPPTADQPLQFEMLNSAVNQSSSSRTQTMAHSQTADYSAQHSHHNPSAPPTSNPPRHQQVSTQLFLSSSLSSHSSSASAFATTSRQHATPTDMQTRKIIRLEQTLRATHQKYMQTSDELREAQDLISRLRDLLADQDDCIRALEMDIAYEEHSVLVAANVDLDAVNEANERSVQVRKPLRPEPEQMIQQLQQQQQQQQQQQLPRGTKRSHQPADNDATAAARLKRSAFSVLTNEIKDRSRIDRDLPSYMRPDTKAKSGKHSAKEKAKEKDNSIIFSTQLDKYLVPSELRYGPNDEDDGEDEPTGSFEQMSPVQLDQIRLMFRNADRPLTSAQHA</sequence>
<keyword evidence="3" id="KW-1185">Reference proteome</keyword>
<accession>A0ABR1FCD7</accession>
<evidence type="ECO:0000256" key="1">
    <source>
        <dbReference type="SAM" id="MobiDB-lite"/>
    </source>
</evidence>
<dbReference type="Proteomes" id="UP001498771">
    <property type="component" value="Unassembled WGS sequence"/>
</dbReference>
<feature type="compositionally biased region" description="Basic and acidic residues" evidence="1">
    <location>
        <begin position="324"/>
        <end position="354"/>
    </location>
</feature>
<dbReference type="EMBL" id="JBBJBU010000001">
    <property type="protein sequence ID" value="KAK7207417.1"/>
    <property type="molecule type" value="Genomic_DNA"/>
</dbReference>
<comment type="caution">
    <text evidence="2">The sequence shown here is derived from an EMBL/GenBank/DDBJ whole genome shotgun (WGS) entry which is preliminary data.</text>
</comment>
<feature type="region of interest" description="Disordered" evidence="1">
    <location>
        <begin position="63"/>
        <end position="151"/>
    </location>
</feature>
<feature type="region of interest" description="Disordered" evidence="1">
    <location>
        <begin position="266"/>
        <end position="302"/>
    </location>
</feature>
<feature type="region of interest" description="Disordered" evidence="1">
    <location>
        <begin position="324"/>
        <end position="355"/>
    </location>
</feature>
<evidence type="ECO:0000313" key="2">
    <source>
        <dbReference type="EMBL" id="KAK7207417.1"/>
    </source>
</evidence>
<organism evidence="2 3">
    <name type="scientific">Myxozyma melibiosi</name>
    <dbReference type="NCBI Taxonomy" id="54550"/>
    <lineage>
        <taxon>Eukaryota</taxon>
        <taxon>Fungi</taxon>
        <taxon>Dikarya</taxon>
        <taxon>Ascomycota</taxon>
        <taxon>Saccharomycotina</taxon>
        <taxon>Lipomycetes</taxon>
        <taxon>Lipomycetales</taxon>
        <taxon>Lipomycetaceae</taxon>
        <taxon>Myxozyma</taxon>
    </lineage>
</organism>
<proteinExistence type="predicted"/>
<dbReference type="GeneID" id="90036438"/>
<reference evidence="2 3" key="1">
    <citation type="submission" date="2024-03" db="EMBL/GenBank/DDBJ databases">
        <title>Genome-scale model development and genomic sequencing of the oleaginous clade Lipomyces.</title>
        <authorList>
            <consortium name="Lawrence Berkeley National Laboratory"/>
            <person name="Czajka J.J."/>
            <person name="Han Y."/>
            <person name="Kim J."/>
            <person name="Mondo S.J."/>
            <person name="Hofstad B.A."/>
            <person name="Robles A."/>
            <person name="Haridas S."/>
            <person name="Riley R."/>
            <person name="LaButti K."/>
            <person name="Pangilinan J."/>
            <person name="Andreopoulos W."/>
            <person name="Lipzen A."/>
            <person name="Yan J."/>
            <person name="Wang M."/>
            <person name="Ng V."/>
            <person name="Grigoriev I.V."/>
            <person name="Spatafora J.W."/>
            <person name="Magnuson J.K."/>
            <person name="Baker S.E."/>
            <person name="Pomraning K.R."/>
        </authorList>
    </citation>
    <scope>NUCLEOTIDE SEQUENCE [LARGE SCALE GENOMIC DNA]</scope>
    <source>
        <strain evidence="2 3">Phaff 52-87</strain>
    </source>
</reference>
<feature type="compositionally biased region" description="Polar residues" evidence="1">
    <location>
        <begin position="99"/>
        <end position="123"/>
    </location>
</feature>
<dbReference type="RefSeq" id="XP_064770450.1">
    <property type="nucleotide sequence ID" value="XM_064910926.1"/>
</dbReference>
<feature type="region of interest" description="Disordered" evidence="1">
    <location>
        <begin position="367"/>
        <end position="417"/>
    </location>
</feature>
<feature type="compositionally biased region" description="Low complexity" evidence="1">
    <location>
        <begin position="271"/>
        <end position="285"/>
    </location>
</feature>
<evidence type="ECO:0000313" key="3">
    <source>
        <dbReference type="Proteomes" id="UP001498771"/>
    </source>
</evidence>
<gene>
    <name evidence="2" type="ORF">BZA70DRAFT_264790</name>
</gene>
<feature type="compositionally biased region" description="Acidic residues" evidence="1">
    <location>
        <begin position="376"/>
        <end position="385"/>
    </location>
</feature>
<protein>
    <submittedName>
        <fullName evidence="2">Uncharacterized protein</fullName>
    </submittedName>
</protein>
<feature type="compositionally biased region" description="Pro residues" evidence="1">
    <location>
        <begin position="77"/>
        <end position="88"/>
    </location>
</feature>